<dbReference type="SUPFAM" id="SSF81631">
    <property type="entry name" value="PAP/OAS1 substrate-binding domain"/>
    <property type="match status" value="1"/>
</dbReference>
<dbReference type="Proteomes" id="UP000029922">
    <property type="component" value="Unassembled WGS sequence"/>
</dbReference>
<proteinExistence type="predicted"/>
<evidence type="ECO:0000313" key="2">
    <source>
        <dbReference type="Proteomes" id="UP000029922"/>
    </source>
</evidence>
<dbReference type="GO" id="GO:0016779">
    <property type="term" value="F:nucleotidyltransferase activity"/>
    <property type="evidence" value="ECO:0007669"/>
    <property type="project" value="UniProtKB-KW"/>
</dbReference>
<dbReference type="PIRSF" id="PIRSF000812">
    <property type="entry name" value="AAD"/>
    <property type="match status" value="1"/>
</dbReference>
<organism evidence="1 2">
    <name type="scientific">Helicobacter muridarum</name>
    <dbReference type="NCBI Taxonomy" id="216"/>
    <lineage>
        <taxon>Bacteria</taxon>
        <taxon>Pseudomonadati</taxon>
        <taxon>Campylobacterota</taxon>
        <taxon>Epsilonproteobacteria</taxon>
        <taxon>Campylobacterales</taxon>
        <taxon>Helicobacteraceae</taxon>
        <taxon>Helicobacter</taxon>
    </lineage>
</organism>
<dbReference type="SUPFAM" id="SSF81301">
    <property type="entry name" value="Nucleotidyltransferase"/>
    <property type="match status" value="1"/>
</dbReference>
<evidence type="ECO:0000313" key="1">
    <source>
        <dbReference type="EMBL" id="TLD98819.1"/>
    </source>
</evidence>
<comment type="caution">
    <text evidence="1">The sequence shown here is derived from an EMBL/GenBank/DDBJ whole genome shotgun (WGS) entry which is preliminary data.</text>
</comment>
<keyword evidence="1" id="KW-0808">Transferase</keyword>
<dbReference type="InterPro" id="IPR007530">
    <property type="entry name" value="Aminoglycoside_adenylylTfrase"/>
</dbReference>
<dbReference type="AlphaFoldDB" id="A0A4U8TFF8"/>
<dbReference type="EMBL" id="JRPD02000023">
    <property type="protein sequence ID" value="TLD98819.1"/>
    <property type="molecule type" value="Genomic_DNA"/>
</dbReference>
<gene>
    <name evidence="1" type="ORF">LS73_008330</name>
</gene>
<reference evidence="1 2" key="1">
    <citation type="journal article" date="2014" name="Genome Announc.">
        <title>Draft genome sequences of eight enterohepatic helicobacter species isolated from both laboratory and wild rodents.</title>
        <authorList>
            <person name="Sheh A."/>
            <person name="Shen Z."/>
            <person name="Fox J.G."/>
        </authorList>
    </citation>
    <scope>NUCLEOTIDE SEQUENCE [LARGE SCALE GENOMIC DNA]</scope>
    <source>
        <strain evidence="1 2">ST1</strain>
    </source>
</reference>
<protein>
    <submittedName>
        <fullName evidence="1">Aminoglycoside 6-adenylyltransferase AadK</fullName>
    </submittedName>
</protein>
<dbReference type="Gene3D" id="1.20.120.330">
    <property type="entry name" value="Nucleotidyltransferases domain 2"/>
    <property type="match status" value="1"/>
</dbReference>
<name>A0A4U8TFF8_9HELI</name>
<dbReference type="Gene3D" id="3.30.460.10">
    <property type="entry name" value="Beta Polymerase, domain 2"/>
    <property type="match status" value="1"/>
</dbReference>
<dbReference type="InterPro" id="IPR043519">
    <property type="entry name" value="NT_sf"/>
</dbReference>
<accession>A0A4U8TFF8</accession>
<keyword evidence="1" id="KW-0548">Nucleotidyltransferase</keyword>
<sequence length="294" mass="34670">MICKSILVRKEQEIISLILHFASKIDSIRAVTLEGSRVNPNIKQDIFCDYDISFFLDRQSIYDFQNSNDEWLKVFGNLVMLQKPESMELYPPDLNGWFSYLMLFDDGVRIDLKLIPVEDMPFYKDSEKLMRVLLDKDNFFSPLNDPSDSAFFIKPLTKQSFLDCCNDFYWLYVCVSKDILRCEVLLANAHLNMMREGIFILLSWHIALKQRNFEFSLGKEYKFLPHFLSKAQTKKLYSCFNLGNKKQAKKTLKVLEKFFAQNARGIIDLYFRNTFCSLPYRKEALSYVKILKNM</sequence>
<dbReference type="Pfam" id="PF04439">
    <property type="entry name" value="Adenyl_transf"/>
    <property type="match status" value="1"/>
</dbReference>
<dbReference type="OrthoDB" id="9776406at2"/>